<sequence>MIQRNDDLWLDFLWLLWRRRSYSYRSGG</sequence>
<reference evidence="1" key="1">
    <citation type="submission" date="2018-02" db="EMBL/GenBank/DDBJ databases">
        <title>Rhizophora mucronata_Transcriptome.</title>
        <authorList>
            <person name="Meera S.P."/>
            <person name="Sreeshan A."/>
            <person name="Augustine A."/>
        </authorList>
    </citation>
    <scope>NUCLEOTIDE SEQUENCE</scope>
    <source>
        <tissue evidence="1">Leaf</tissue>
    </source>
</reference>
<protein>
    <submittedName>
        <fullName evidence="1">Uncharacterized protein</fullName>
    </submittedName>
</protein>
<accession>A0A2P2QJ31</accession>
<organism evidence="1">
    <name type="scientific">Rhizophora mucronata</name>
    <name type="common">Asiatic mangrove</name>
    <dbReference type="NCBI Taxonomy" id="61149"/>
    <lineage>
        <taxon>Eukaryota</taxon>
        <taxon>Viridiplantae</taxon>
        <taxon>Streptophyta</taxon>
        <taxon>Embryophyta</taxon>
        <taxon>Tracheophyta</taxon>
        <taxon>Spermatophyta</taxon>
        <taxon>Magnoliopsida</taxon>
        <taxon>eudicotyledons</taxon>
        <taxon>Gunneridae</taxon>
        <taxon>Pentapetalae</taxon>
        <taxon>rosids</taxon>
        <taxon>fabids</taxon>
        <taxon>Malpighiales</taxon>
        <taxon>Rhizophoraceae</taxon>
        <taxon>Rhizophora</taxon>
    </lineage>
</organism>
<evidence type="ECO:0000313" key="1">
    <source>
        <dbReference type="EMBL" id="MBX66993.1"/>
    </source>
</evidence>
<dbReference type="EMBL" id="GGEC01086509">
    <property type="protein sequence ID" value="MBX66993.1"/>
    <property type="molecule type" value="Transcribed_RNA"/>
</dbReference>
<proteinExistence type="predicted"/>
<dbReference type="AlphaFoldDB" id="A0A2P2QJ31"/>
<name>A0A2P2QJ31_RHIMU</name>